<feature type="transmembrane region" description="Helical" evidence="2">
    <location>
        <begin position="50"/>
        <end position="74"/>
    </location>
</feature>
<feature type="compositionally biased region" description="Basic and acidic residues" evidence="1">
    <location>
        <begin position="116"/>
        <end position="129"/>
    </location>
</feature>
<evidence type="ECO:0000313" key="4">
    <source>
        <dbReference type="Proteomes" id="UP000800200"/>
    </source>
</evidence>
<keyword evidence="2" id="KW-0812">Transmembrane</keyword>
<organism evidence="3 4">
    <name type="scientific">Zopfia rhizophila CBS 207.26</name>
    <dbReference type="NCBI Taxonomy" id="1314779"/>
    <lineage>
        <taxon>Eukaryota</taxon>
        <taxon>Fungi</taxon>
        <taxon>Dikarya</taxon>
        <taxon>Ascomycota</taxon>
        <taxon>Pezizomycotina</taxon>
        <taxon>Dothideomycetes</taxon>
        <taxon>Dothideomycetes incertae sedis</taxon>
        <taxon>Zopfiaceae</taxon>
        <taxon>Zopfia</taxon>
    </lineage>
</organism>
<reference evidence="3" key="1">
    <citation type="journal article" date="2020" name="Stud. Mycol.">
        <title>101 Dothideomycetes genomes: a test case for predicting lifestyles and emergence of pathogens.</title>
        <authorList>
            <person name="Haridas S."/>
            <person name="Albert R."/>
            <person name="Binder M."/>
            <person name="Bloem J."/>
            <person name="Labutti K."/>
            <person name="Salamov A."/>
            <person name="Andreopoulos B."/>
            <person name="Baker S."/>
            <person name="Barry K."/>
            <person name="Bills G."/>
            <person name="Bluhm B."/>
            <person name="Cannon C."/>
            <person name="Castanera R."/>
            <person name="Culley D."/>
            <person name="Daum C."/>
            <person name="Ezra D."/>
            <person name="Gonzalez J."/>
            <person name="Henrissat B."/>
            <person name="Kuo A."/>
            <person name="Liang C."/>
            <person name="Lipzen A."/>
            <person name="Lutzoni F."/>
            <person name="Magnuson J."/>
            <person name="Mondo S."/>
            <person name="Nolan M."/>
            <person name="Ohm R."/>
            <person name="Pangilinan J."/>
            <person name="Park H.-J."/>
            <person name="Ramirez L."/>
            <person name="Alfaro M."/>
            <person name="Sun H."/>
            <person name="Tritt A."/>
            <person name="Yoshinaga Y."/>
            <person name="Zwiers L.-H."/>
            <person name="Turgeon B."/>
            <person name="Goodwin S."/>
            <person name="Spatafora J."/>
            <person name="Crous P."/>
            <person name="Grigoriev I."/>
        </authorList>
    </citation>
    <scope>NUCLEOTIDE SEQUENCE</scope>
    <source>
        <strain evidence="3">CBS 207.26</strain>
    </source>
</reference>
<proteinExistence type="predicted"/>
<keyword evidence="2" id="KW-0472">Membrane</keyword>
<feature type="compositionally biased region" description="Low complexity" evidence="1">
    <location>
        <begin position="89"/>
        <end position="98"/>
    </location>
</feature>
<accession>A0A6A6D8I9</accession>
<dbReference type="PANTHER" id="PTHR33048:SF42">
    <property type="entry name" value="INTEGRAL MEMBRANE PROTEIN"/>
    <property type="match status" value="1"/>
</dbReference>
<keyword evidence="4" id="KW-1185">Reference proteome</keyword>
<keyword evidence="2" id="KW-1133">Transmembrane helix</keyword>
<feature type="region of interest" description="Disordered" evidence="1">
    <location>
        <begin position="89"/>
        <end position="129"/>
    </location>
</feature>
<feature type="compositionally biased region" description="Basic residues" evidence="1">
    <location>
        <begin position="99"/>
        <end position="113"/>
    </location>
</feature>
<gene>
    <name evidence="3" type="ORF">K469DRAFT_756256</name>
</gene>
<feature type="transmembrane region" description="Helical" evidence="2">
    <location>
        <begin position="12"/>
        <end position="30"/>
    </location>
</feature>
<sequence length="151" mass="16590">MGLKISKTEKVGVSIAMNLGVLAGIAALVKTINIPSLSRWKDFTFLSYKILISAISELAIQIIATSILYLRLVIQHRVSSFRSRSYKLSELPSSSNPHPHLHSRSGNRTRRGNKGGIEKKEEWGGRDECSDKSILGEAVGARENGSIMQVN</sequence>
<dbReference type="OrthoDB" id="5417887at2759"/>
<evidence type="ECO:0000256" key="2">
    <source>
        <dbReference type="SAM" id="Phobius"/>
    </source>
</evidence>
<dbReference type="InterPro" id="IPR052337">
    <property type="entry name" value="SAT4-like"/>
</dbReference>
<dbReference type="EMBL" id="ML994734">
    <property type="protein sequence ID" value="KAF2175403.1"/>
    <property type="molecule type" value="Genomic_DNA"/>
</dbReference>
<protein>
    <submittedName>
        <fullName evidence="3">Uncharacterized protein</fullName>
    </submittedName>
</protein>
<dbReference type="AlphaFoldDB" id="A0A6A6D8I9"/>
<evidence type="ECO:0000313" key="3">
    <source>
        <dbReference type="EMBL" id="KAF2175403.1"/>
    </source>
</evidence>
<dbReference type="PANTHER" id="PTHR33048">
    <property type="entry name" value="PTH11-LIKE INTEGRAL MEMBRANE PROTEIN (AFU_ORTHOLOGUE AFUA_5G11245)"/>
    <property type="match status" value="1"/>
</dbReference>
<dbReference type="Proteomes" id="UP000800200">
    <property type="component" value="Unassembled WGS sequence"/>
</dbReference>
<name>A0A6A6D8I9_9PEZI</name>
<evidence type="ECO:0000256" key="1">
    <source>
        <dbReference type="SAM" id="MobiDB-lite"/>
    </source>
</evidence>